<dbReference type="RefSeq" id="WP_102993477.1">
    <property type="nucleotide sequence ID" value="NZ_FXTU01000008.1"/>
</dbReference>
<name>A0AA45WRN8_9BACL</name>
<proteinExistence type="predicted"/>
<reference evidence="1" key="1">
    <citation type="submission" date="2017-05" db="EMBL/GenBank/DDBJ databases">
        <authorList>
            <person name="Varghese N."/>
            <person name="Submissions S."/>
        </authorList>
    </citation>
    <scope>NUCLEOTIDE SEQUENCE</scope>
    <source>
        <strain evidence="1">DSM 45262</strain>
    </source>
</reference>
<dbReference type="Proteomes" id="UP001157946">
    <property type="component" value="Unassembled WGS sequence"/>
</dbReference>
<evidence type="ECO:0000313" key="2">
    <source>
        <dbReference type="Proteomes" id="UP001157946"/>
    </source>
</evidence>
<gene>
    <name evidence="1" type="ORF">SAMN06265361_108101</name>
</gene>
<dbReference type="AlphaFoldDB" id="A0AA45WRN8"/>
<dbReference type="EMBL" id="FXTU01000008">
    <property type="protein sequence ID" value="SMP32138.1"/>
    <property type="molecule type" value="Genomic_DNA"/>
</dbReference>
<protein>
    <submittedName>
        <fullName evidence="1">Uncharacterized protein</fullName>
    </submittedName>
</protein>
<dbReference type="SUPFAM" id="SSF53335">
    <property type="entry name" value="S-adenosyl-L-methionine-dependent methyltransferases"/>
    <property type="match status" value="1"/>
</dbReference>
<comment type="caution">
    <text evidence="1">The sequence shown here is derived from an EMBL/GenBank/DDBJ whole genome shotgun (WGS) entry which is preliminary data.</text>
</comment>
<organism evidence="1 2">
    <name type="scientific">Laceyella tengchongensis</name>
    <dbReference type="NCBI Taxonomy" id="574699"/>
    <lineage>
        <taxon>Bacteria</taxon>
        <taxon>Bacillati</taxon>
        <taxon>Bacillota</taxon>
        <taxon>Bacilli</taxon>
        <taxon>Bacillales</taxon>
        <taxon>Thermoactinomycetaceae</taxon>
        <taxon>Laceyella</taxon>
    </lineage>
</organism>
<evidence type="ECO:0000313" key="1">
    <source>
        <dbReference type="EMBL" id="SMP32138.1"/>
    </source>
</evidence>
<keyword evidence="2" id="KW-1185">Reference proteome</keyword>
<accession>A0AA45WRN8</accession>
<dbReference type="InterPro" id="IPR029063">
    <property type="entry name" value="SAM-dependent_MTases_sf"/>
</dbReference>
<sequence>MLRSLWQQHGLFTKHGDKGLLLVPPPTLVPAFIAEQERYKVELAAICADGEQLSRQAADFARFTMASLLATNQYLNFRQRDIRRLERMMRSFLLELADLCQQGKVSSARLTQVFNQQALKVSQWLLESNGLHAFQLEGDQVLVRRVPCAEYDASFQLELLQIEPANLREPVLDIGCGAQALLVSALRERGIDAYGLERLDQEENPFIYAANWLDFHFVPDKWGTIISNMAFSNHFWHHHIRKDGDYASYAQKYMEILRSLQVGGSFIYAPGLPFVEDILTDSGDDYTVIRRPLDPFPFAQEETEELHGSRWYAVSVRRNR</sequence>